<name>A0A1W2TUK8_ROSNE</name>
<keyword evidence="2" id="KW-1185">Reference proteome</keyword>
<dbReference type="OMA" id="PECDPRC"/>
<accession>A0A1W2TUK8</accession>
<dbReference type="Proteomes" id="UP000054516">
    <property type="component" value="Unassembled WGS sequence"/>
</dbReference>
<dbReference type="PANTHER" id="PTHR35606:SF4">
    <property type="entry name" value="CELLULOSE-BINDING FAMILY II PROTEIN"/>
    <property type="match status" value="1"/>
</dbReference>
<evidence type="ECO:0000313" key="2">
    <source>
        <dbReference type="Proteomes" id="UP000054516"/>
    </source>
</evidence>
<gene>
    <name evidence="1" type="ORF">SAMD00023353_7800270</name>
</gene>
<proteinExistence type="predicted"/>
<evidence type="ECO:0000313" key="1">
    <source>
        <dbReference type="EMBL" id="GAP92310.2"/>
    </source>
</evidence>
<dbReference type="EMBL" id="DF977523">
    <property type="protein sequence ID" value="GAP92310.2"/>
    <property type="molecule type" value="Genomic_DNA"/>
</dbReference>
<dbReference type="OrthoDB" id="94998at2759"/>
<protein>
    <submittedName>
        <fullName evidence="1">Putative cellulose-binding family ii</fullName>
    </submittedName>
</protein>
<dbReference type="PANTHER" id="PTHR35606">
    <property type="entry name" value="CELLULOSE-BINDING FAMILY II PROTEIN"/>
    <property type="match status" value="1"/>
</dbReference>
<reference evidence="1" key="1">
    <citation type="submission" date="2016-03" db="EMBL/GenBank/DDBJ databases">
        <title>Draft genome sequence of Rosellinia necatrix.</title>
        <authorList>
            <person name="Kanematsu S."/>
        </authorList>
    </citation>
    <scope>NUCLEOTIDE SEQUENCE [LARGE SCALE GENOMIC DNA]</scope>
    <source>
        <strain evidence="1">W97</strain>
    </source>
</reference>
<organism evidence="1">
    <name type="scientific">Rosellinia necatrix</name>
    <name type="common">White root-rot fungus</name>
    <dbReference type="NCBI Taxonomy" id="77044"/>
    <lineage>
        <taxon>Eukaryota</taxon>
        <taxon>Fungi</taxon>
        <taxon>Dikarya</taxon>
        <taxon>Ascomycota</taxon>
        <taxon>Pezizomycotina</taxon>
        <taxon>Sordariomycetes</taxon>
        <taxon>Xylariomycetidae</taxon>
        <taxon>Xylariales</taxon>
        <taxon>Xylariaceae</taxon>
        <taxon>Rosellinia</taxon>
    </lineage>
</organism>
<sequence length="391" mass="43191">MKGQGPDYMCKRILKRGAKTGRWFPSQAVGEPSTEQTKATGIKTPFMAFETNGEIEFQIPPGLGNEYLPSSCDLVSSLIGIFAFGVYLSKMRYVAPLTLALAASATAHDFSGLNDTDSSVWSAVADIPAPVSHSRLWSAPSKRQTGWSPPSNLATALKEVWDHCMSTYSNFWGFTNYGWDQIHATGGKINVCVRWESSTPVTEAQRTQIASVYAAQYQKWFSWLYGYDGFPYSNIAVNVVGWAVRDRSLLQGSTSGITVYTDTDSEGAPQCAEACGRFFHQDNNYNSCSGGSAAHYDHSLWLTDGFSGGAGGDWGQRIGREYFMDALSTSNIHILLHEMGHTFGLDDFYDWLPTGQTSFIMNAGSATSITDFDGWMLRNWWNGLSRNRGWQ</sequence>
<dbReference type="AlphaFoldDB" id="A0A1W2TUK8"/>